<comment type="caution">
    <text evidence="2">The sequence shown here is derived from an EMBL/GenBank/DDBJ whole genome shotgun (WGS) entry which is preliminary data.</text>
</comment>
<sequence length="114" mass="12621">MTRARRGRGYFLSWRANTATAVVAAPSIASGCHRSFTNSPASLAFWPARAPVWCGAVGEVGSGSAEPAPALDESPLNWEVKAENWDLTSVFSSRPERMSPRCWRRNWVRRRNSA</sequence>
<proteinExistence type="predicted"/>
<dbReference type="PROSITE" id="PS51257">
    <property type="entry name" value="PROKAR_LIPOPROTEIN"/>
    <property type="match status" value="1"/>
</dbReference>
<organism evidence="2 3">
    <name type="scientific">Citricoccus parietis</name>
    <dbReference type="NCBI Taxonomy" id="592307"/>
    <lineage>
        <taxon>Bacteria</taxon>
        <taxon>Bacillati</taxon>
        <taxon>Actinomycetota</taxon>
        <taxon>Actinomycetes</taxon>
        <taxon>Micrococcales</taxon>
        <taxon>Micrococcaceae</taxon>
        <taxon>Citricoccus</taxon>
    </lineage>
</organism>
<name>A0ABV5G7B3_9MICC</name>
<feature type="signal peptide" evidence="1">
    <location>
        <begin position="1"/>
        <end position="24"/>
    </location>
</feature>
<accession>A0ABV5G7B3</accession>
<evidence type="ECO:0000256" key="1">
    <source>
        <dbReference type="SAM" id="SignalP"/>
    </source>
</evidence>
<evidence type="ECO:0000313" key="2">
    <source>
        <dbReference type="EMBL" id="MFB9074834.1"/>
    </source>
</evidence>
<dbReference type="Proteomes" id="UP001589575">
    <property type="component" value="Unassembled WGS sequence"/>
</dbReference>
<reference evidence="2 3" key="1">
    <citation type="submission" date="2024-09" db="EMBL/GenBank/DDBJ databases">
        <authorList>
            <person name="Sun Q."/>
            <person name="Mori K."/>
        </authorList>
    </citation>
    <scope>NUCLEOTIDE SEQUENCE [LARGE SCALE GENOMIC DNA]</scope>
    <source>
        <strain evidence="2 3">CCM 7609</strain>
    </source>
</reference>
<dbReference type="EMBL" id="JBHMFI010000002">
    <property type="protein sequence ID" value="MFB9074834.1"/>
    <property type="molecule type" value="Genomic_DNA"/>
</dbReference>
<protein>
    <recommendedName>
        <fullName evidence="4">Secreted protein</fullName>
    </recommendedName>
</protein>
<evidence type="ECO:0000313" key="3">
    <source>
        <dbReference type="Proteomes" id="UP001589575"/>
    </source>
</evidence>
<evidence type="ECO:0008006" key="4">
    <source>
        <dbReference type="Google" id="ProtNLM"/>
    </source>
</evidence>
<keyword evidence="3" id="KW-1185">Reference proteome</keyword>
<gene>
    <name evidence="2" type="ORF">ACFFX0_28055</name>
</gene>
<feature type="chain" id="PRO_5046751171" description="Secreted protein" evidence="1">
    <location>
        <begin position="25"/>
        <end position="114"/>
    </location>
</feature>
<keyword evidence="1" id="KW-0732">Signal</keyword>